<evidence type="ECO:0000259" key="1">
    <source>
        <dbReference type="Pfam" id="PF00485"/>
    </source>
</evidence>
<keyword evidence="2" id="KW-0808">Transferase</keyword>
<dbReference type="Proteomes" id="UP000050509">
    <property type="component" value="Unassembled WGS sequence"/>
</dbReference>
<evidence type="ECO:0000313" key="2">
    <source>
        <dbReference type="EMBL" id="KPV48519.1"/>
    </source>
</evidence>
<dbReference type="InterPro" id="IPR027417">
    <property type="entry name" value="P-loop_NTPase"/>
</dbReference>
<dbReference type="PATRIC" id="fig|186479.3.peg.5295"/>
<dbReference type="EMBL" id="LJCR01002588">
    <property type="protein sequence ID" value="KPV48519.1"/>
    <property type="molecule type" value="Genomic_DNA"/>
</dbReference>
<dbReference type="GO" id="GO:0005524">
    <property type="term" value="F:ATP binding"/>
    <property type="evidence" value="ECO:0007669"/>
    <property type="project" value="InterPro"/>
</dbReference>
<comment type="caution">
    <text evidence="2">The sequence shown here is derived from an EMBL/GenBank/DDBJ whole genome shotgun (WGS) entry which is preliminary data.</text>
</comment>
<keyword evidence="2" id="KW-0418">Kinase</keyword>
<reference evidence="2 3" key="1">
    <citation type="submission" date="2015-09" db="EMBL/GenBank/DDBJ databases">
        <title>Draft genome sequence of Kouleothrix aurantiaca JCM 19913.</title>
        <authorList>
            <person name="Hemp J."/>
        </authorList>
    </citation>
    <scope>NUCLEOTIDE SEQUENCE [LARGE SCALE GENOMIC DNA]</scope>
    <source>
        <strain evidence="2 3">COM-B</strain>
    </source>
</reference>
<gene>
    <name evidence="2" type="ORF">SE17_37635</name>
</gene>
<feature type="domain" description="Phosphoribulokinase/uridine kinase" evidence="1">
    <location>
        <begin position="26"/>
        <end position="169"/>
    </location>
</feature>
<dbReference type="GO" id="GO:0016301">
    <property type="term" value="F:kinase activity"/>
    <property type="evidence" value="ECO:0007669"/>
    <property type="project" value="UniProtKB-KW"/>
</dbReference>
<dbReference type="InterPro" id="IPR006083">
    <property type="entry name" value="PRK/URK"/>
</dbReference>
<dbReference type="AlphaFoldDB" id="A0A0P9CSB5"/>
<dbReference type="SUPFAM" id="SSF52540">
    <property type="entry name" value="P-loop containing nucleoside triphosphate hydrolases"/>
    <property type="match status" value="1"/>
</dbReference>
<organism evidence="2 3">
    <name type="scientific">Kouleothrix aurantiaca</name>
    <dbReference type="NCBI Taxonomy" id="186479"/>
    <lineage>
        <taxon>Bacteria</taxon>
        <taxon>Bacillati</taxon>
        <taxon>Chloroflexota</taxon>
        <taxon>Chloroflexia</taxon>
        <taxon>Chloroflexales</taxon>
        <taxon>Roseiflexineae</taxon>
        <taxon>Roseiflexaceae</taxon>
        <taxon>Kouleothrix</taxon>
    </lineage>
</organism>
<name>A0A0P9CSB5_9CHLR</name>
<accession>A0A0P9CSB5</accession>
<dbReference type="Gene3D" id="3.40.50.300">
    <property type="entry name" value="P-loop containing nucleotide triphosphate hydrolases"/>
    <property type="match status" value="1"/>
</dbReference>
<feature type="non-terminal residue" evidence="2">
    <location>
        <position position="180"/>
    </location>
</feature>
<proteinExistence type="predicted"/>
<dbReference type="Pfam" id="PF00485">
    <property type="entry name" value="PRK"/>
    <property type="match status" value="1"/>
</dbReference>
<evidence type="ECO:0000313" key="3">
    <source>
        <dbReference type="Proteomes" id="UP000050509"/>
    </source>
</evidence>
<sequence length="180" mass="19439">MDQRQTLIKEVAAAIARLQAAPVLRVGIDGVDGAGKSVFGDELAAALAACGRRVIRASVDGFHNPRALRYRQGRHSPQGYFEDSYNYAQLRAALLDPLSPGGSGCYRTAAFDHRSDAPVEVPQAQAAPGDLLVLDGIFLHRPELRGYWDFSIFLDVDFAVSVPRFATRDAGPTALDAPMN</sequence>
<keyword evidence="3" id="KW-1185">Reference proteome</keyword>
<protein>
    <submittedName>
        <fullName evidence="2">Uridine kinase</fullName>
    </submittedName>
</protein>